<evidence type="ECO:0000313" key="1">
    <source>
        <dbReference type="EMBL" id="KAL1855330.1"/>
    </source>
</evidence>
<organism evidence="1 2">
    <name type="scientific">Diaporthe australafricana</name>
    <dbReference type="NCBI Taxonomy" id="127596"/>
    <lineage>
        <taxon>Eukaryota</taxon>
        <taxon>Fungi</taxon>
        <taxon>Dikarya</taxon>
        <taxon>Ascomycota</taxon>
        <taxon>Pezizomycotina</taxon>
        <taxon>Sordariomycetes</taxon>
        <taxon>Sordariomycetidae</taxon>
        <taxon>Diaporthales</taxon>
        <taxon>Diaporthaceae</taxon>
        <taxon>Diaporthe</taxon>
    </lineage>
</organism>
<name>A0ABR3W7T0_9PEZI</name>
<reference evidence="1 2" key="1">
    <citation type="journal article" date="2024" name="IMA Fungus">
        <title>IMA Genome - F19 : A genome assembly and annotation guide to empower mycologists, including annotated draft genome sequences of Ceratocystis pirilliformis, Diaporthe australafricana, Fusarium ophioides, Paecilomyces lecythidis, and Sporothrix stenoceras.</title>
        <authorList>
            <person name="Aylward J."/>
            <person name="Wilson A.M."/>
            <person name="Visagie C.M."/>
            <person name="Spraker J."/>
            <person name="Barnes I."/>
            <person name="Buitendag C."/>
            <person name="Ceriani C."/>
            <person name="Del Mar Angel L."/>
            <person name="du Plessis D."/>
            <person name="Fuchs T."/>
            <person name="Gasser K."/>
            <person name="Kramer D."/>
            <person name="Li W."/>
            <person name="Munsamy K."/>
            <person name="Piso A."/>
            <person name="Price J.L."/>
            <person name="Sonnekus B."/>
            <person name="Thomas C."/>
            <person name="van der Nest A."/>
            <person name="van Dijk A."/>
            <person name="van Heerden A."/>
            <person name="van Vuuren N."/>
            <person name="Yilmaz N."/>
            <person name="Duong T.A."/>
            <person name="van der Merwe N.A."/>
            <person name="Wingfield M.J."/>
            <person name="Wingfield B.D."/>
        </authorList>
    </citation>
    <scope>NUCLEOTIDE SEQUENCE [LARGE SCALE GENOMIC DNA]</scope>
    <source>
        <strain evidence="1 2">CMW 18300</strain>
    </source>
</reference>
<comment type="caution">
    <text evidence="1">The sequence shown here is derived from an EMBL/GenBank/DDBJ whole genome shotgun (WGS) entry which is preliminary data.</text>
</comment>
<gene>
    <name evidence="1" type="ORF">Daus18300_011147</name>
</gene>
<evidence type="ECO:0000313" key="2">
    <source>
        <dbReference type="Proteomes" id="UP001583177"/>
    </source>
</evidence>
<proteinExistence type="predicted"/>
<dbReference type="Proteomes" id="UP001583177">
    <property type="component" value="Unassembled WGS sequence"/>
</dbReference>
<dbReference type="EMBL" id="JAWRVE010000131">
    <property type="protein sequence ID" value="KAL1855330.1"/>
    <property type="molecule type" value="Genomic_DNA"/>
</dbReference>
<sequence>MRANMQVEPLADLGDGATRSYGVSAYRRNQIETYLSRTADFERQDMDRRRRTTVLMDAYGDKSSLDDVQRAMALYESQQGDE</sequence>
<protein>
    <submittedName>
        <fullName evidence="1">Uncharacterized protein</fullName>
    </submittedName>
</protein>
<accession>A0ABR3W7T0</accession>
<keyword evidence="2" id="KW-1185">Reference proteome</keyword>